<dbReference type="EMBL" id="CP096659">
    <property type="protein sequence ID" value="UPV73488.1"/>
    <property type="molecule type" value="Genomic_DNA"/>
</dbReference>
<evidence type="ECO:0000313" key="3">
    <source>
        <dbReference type="Proteomes" id="UP000830729"/>
    </source>
</evidence>
<dbReference type="GeneID" id="72186164"/>
<dbReference type="AlphaFoldDB" id="A0A8U0HRH8"/>
<evidence type="ECO:0000313" key="2">
    <source>
        <dbReference type="EMBL" id="UPV73488.1"/>
    </source>
</evidence>
<dbReference type="RefSeq" id="WP_248649544.1">
    <property type="nucleotide sequence ID" value="NZ_CP096659.1"/>
</dbReference>
<keyword evidence="1" id="KW-0812">Transmembrane</keyword>
<feature type="transmembrane region" description="Helical" evidence="1">
    <location>
        <begin position="287"/>
        <end position="306"/>
    </location>
</feature>
<organism evidence="2 3">
    <name type="scientific">Halorussus limi</name>
    <dbReference type="NCBI Taxonomy" id="2938695"/>
    <lineage>
        <taxon>Archaea</taxon>
        <taxon>Methanobacteriati</taxon>
        <taxon>Methanobacteriota</taxon>
        <taxon>Stenosarchaea group</taxon>
        <taxon>Halobacteria</taxon>
        <taxon>Halobacteriales</taxon>
        <taxon>Haladaptataceae</taxon>
        <taxon>Halorussus</taxon>
    </lineage>
</organism>
<keyword evidence="3" id="KW-1185">Reference proteome</keyword>
<gene>
    <name evidence="2" type="ORF">M0R89_13155</name>
</gene>
<proteinExistence type="predicted"/>
<sequence length="310" mass="33357">MTNKKFYVTVGTLFVVCALLSTGVVAAGVLQDESSNEKVEATGGTTYTVAFNGEESALKVTAKNPTKEKIRLAGYVVTVDGRQVHEKNLNLSVGEERTKRINITDGINVNQDSHTVTFSTYGGHTEFNFTREIDSADSGKIPTPYIADVEVIEGTINGEPSAVAEVTLANPSEQLYSTKLMVHTVGTDGSLYPASVRPGDTRTITVELLDDRGAKIAGEARLYTGNLTTAEGGIDQVEFAGRAGAQTRVWNASYESVRPTWMQNNYEYHNDSYAPGLATKLSGGHEVAGIPVAYLCAGVLLGLFAFRKFR</sequence>
<reference evidence="2 3" key="1">
    <citation type="submission" date="2022-04" db="EMBL/GenBank/DDBJ databases">
        <title>Diverse halophilic archaea isolated from saline environments.</title>
        <authorList>
            <person name="Cui H.-L."/>
        </authorList>
    </citation>
    <scope>NUCLEOTIDE SEQUENCE [LARGE SCALE GENOMIC DNA]</scope>
    <source>
        <strain evidence="2 3">XZYJT49</strain>
    </source>
</reference>
<keyword evidence="1" id="KW-0472">Membrane</keyword>
<keyword evidence="1" id="KW-1133">Transmembrane helix</keyword>
<dbReference type="Proteomes" id="UP000830729">
    <property type="component" value="Chromosome"/>
</dbReference>
<dbReference type="KEGG" id="halx:M0R89_13155"/>
<protein>
    <submittedName>
        <fullName evidence="2">Uncharacterized protein</fullName>
    </submittedName>
</protein>
<name>A0A8U0HRH8_9EURY</name>
<evidence type="ECO:0000256" key="1">
    <source>
        <dbReference type="SAM" id="Phobius"/>
    </source>
</evidence>
<accession>A0A8U0HRH8</accession>